<evidence type="ECO:0000313" key="1">
    <source>
        <dbReference type="EMBL" id="WZW56968.1"/>
    </source>
</evidence>
<dbReference type="RefSeq" id="WP_342310730.1">
    <property type="nucleotide sequence ID" value="NZ_CP150850.1"/>
</dbReference>
<sequence length="64" mass="7580">MPLTIDHRQRRVNNRLTTGSLRMKLDFFSSHQRQIQIRPDFSIFIENYSQSIGLTPGDQSVFHF</sequence>
<reference evidence="1 2" key="1">
    <citation type="submission" date="2024-04" db="EMBL/GenBank/DDBJ databases">
        <title>Biological Control Activity of Plant Growth Promoting Rhizobacteria Burkholderia pyrrocinia BX1 against Tobacco black shank Introduction Tobacco black shank (TBS) caused by the oomycete Phytophthora. nicotianae (P. nicotianae) has become a destructive soil.</title>
        <authorList>
            <person name="Liu X."/>
            <person name="Shu C."/>
        </authorList>
    </citation>
    <scope>NUCLEOTIDE SEQUENCE [LARGE SCALE GENOMIC DNA]</scope>
    <source>
        <strain evidence="1 2">BX1</strain>
    </source>
</reference>
<accession>A0ABZ3BUQ1</accession>
<dbReference type="EMBL" id="CP150850">
    <property type="protein sequence ID" value="WZW56968.1"/>
    <property type="molecule type" value="Genomic_DNA"/>
</dbReference>
<organism evidence="1 2">
    <name type="scientific">Burkholderia pyrrocinia</name>
    <name type="common">Pseudomonas pyrrocinia</name>
    <dbReference type="NCBI Taxonomy" id="60550"/>
    <lineage>
        <taxon>Bacteria</taxon>
        <taxon>Pseudomonadati</taxon>
        <taxon>Pseudomonadota</taxon>
        <taxon>Betaproteobacteria</taxon>
        <taxon>Burkholderiales</taxon>
        <taxon>Burkholderiaceae</taxon>
        <taxon>Burkholderia</taxon>
        <taxon>Burkholderia cepacia complex</taxon>
    </lineage>
</organism>
<gene>
    <name evidence="1" type="ORF">WN985_31265</name>
</gene>
<proteinExistence type="predicted"/>
<dbReference type="Proteomes" id="UP001484179">
    <property type="component" value="Chromosome 2"/>
</dbReference>
<name>A0ABZ3BUQ1_BURPY</name>
<keyword evidence="2" id="KW-1185">Reference proteome</keyword>
<protein>
    <submittedName>
        <fullName evidence="1">Uncharacterized protein</fullName>
    </submittedName>
</protein>
<evidence type="ECO:0000313" key="2">
    <source>
        <dbReference type="Proteomes" id="UP001484179"/>
    </source>
</evidence>